<dbReference type="InterPro" id="IPR036152">
    <property type="entry name" value="Asp/glu_Ase-like_sf"/>
</dbReference>
<dbReference type="Gene3D" id="3.40.50.40">
    <property type="match status" value="1"/>
</dbReference>
<dbReference type="CDD" id="cd08963">
    <property type="entry name" value="L-asparaginase_I"/>
    <property type="match status" value="1"/>
</dbReference>
<dbReference type="GO" id="GO:0004067">
    <property type="term" value="F:asparaginase activity"/>
    <property type="evidence" value="ECO:0007669"/>
    <property type="project" value="UniProtKB-UniRule"/>
</dbReference>
<evidence type="ECO:0000256" key="6">
    <source>
        <dbReference type="PROSITE-ProRule" id="PRU00023"/>
    </source>
</evidence>
<dbReference type="PIRSF" id="PIRSF500176">
    <property type="entry name" value="L_ASNase"/>
    <property type="match status" value="1"/>
</dbReference>
<feature type="repeat" description="ANK" evidence="6">
    <location>
        <begin position="465"/>
        <end position="497"/>
    </location>
</feature>
<dbReference type="PROSITE" id="PS50088">
    <property type="entry name" value="ANK_REPEAT"/>
    <property type="match status" value="2"/>
</dbReference>
<dbReference type="SUPFAM" id="SSF48403">
    <property type="entry name" value="Ankyrin repeat"/>
    <property type="match status" value="1"/>
</dbReference>
<evidence type="ECO:0000256" key="2">
    <source>
        <dbReference type="ARBA" id="ARBA00022737"/>
    </source>
</evidence>
<dbReference type="PRINTS" id="PR00139">
    <property type="entry name" value="ASNGLNASE"/>
</dbReference>
<dbReference type="Gene3D" id="1.25.40.20">
    <property type="entry name" value="Ankyrin repeat-containing domain"/>
    <property type="match status" value="1"/>
</dbReference>
<evidence type="ECO:0000313" key="9">
    <source>
        <dbReference type="EMBL" id="KAF2403131.1"/>
    </source>
</evidence>
<dbReference type="Pfam" id="PF12796">
    <property type="entry name" value="Ank_2"/>
    <property type="match status" value="1"/>
</dbReference>
<dbReference type="InterPro" id="IPR027473">
    <property type="entry name" value="L-asparaginase_C"/>
</dbReference>
<evidence type="ECO:0000256" key="4">
    <source>
        <dbReference type="ARBA" id="ARBA00023043"/>
    </source>
</evidence>
<feature type="repeat" description="ANK" evidence="6">
    <location>
        <begin position="498"/>
        <end position="530"/>
    </location>
</feature>
<dbReference type="Gene3D" id="3.40.50.1170">
    <property type="entry name" value="L-asparaginase, N-terminal domain"/>
    <property type="match status" value="1"/>
</dbReference>
<dbReference type="InterPro" id="IPR041725">
    <property type="entry name" value="L-asparaginase_I"/>
</dbReference>
<evidence type="ECO:0000256" key="1">
    <source>
        <dbReference type="ARBA" id="ARBA00012920"/>
    </source>
</evidence>
<dbReference type="PANTHER" id="PTHR11707:SF28">
    <property type="entry name" value="60 KDA LYSOPHOSPHOLIPASE"/>
    <property type="match status" value="1"/>
</dbReference>
<organism evidence="9 10">
    <name type="scientific">Trichodelitschia bisporula</name>
    <dbReference type="NCBI Taxonomy" id="703511"/>
    <lineage>
        <taxon>Eukaryota</taxon>
        <taxon>Fungi</taxon>
        <taxon>Dikarya</taxon>
        <taxon>Ascomycota</taxon>
        <taxon>Pezizomycotina</taxon>
        <taxon>Dothideomycetes</taxon>
        <taxon>Dothideomycetes incertae sedis</taxon>
        <taxon>Phaeotrichales</taxon>
        <taxon>Phaeotrichaceae</taxon>
        <taxon>Trichodelitschia</taxon>
    </lineage>
</organism>
<keyword evidence="10" id="KW-1185">Reference proteome</keyword>
<dbReference type="PROSITE" id="PS50297">
    <property type="entry name" value="ANK_REP_REGION"/>
    <property type="match status" value="2"/>
</dbReference>
<dbReference type="GO" id="GO:0009066">
    <property type="term" value="P:aspartate family amino acid metabolic process"/>
    <property type="evidence" value="ECO:0007669"/>
    <property type="project" value="UniProtKB-ARBA"/>
</dbReference>
<dbReference type="PIRSF" id="PIRSF001220">
    <property type="entry name" value="L-ASNase_gatD"/>
    <property type="match status" value="1"/>
</dbReference>
<dbReference type="OrthoDB" id="542841at2759"/>
<keyword evidence="3" id="KW-0378">Hydrolase</keyword>
<proteinExistence type="inferred from homology"/>
<keyword evidence="4 6" id="KW-0040">ANK repeat</keyword>
<feature type="domain" description="L-asparaginase N-terminal" evidence="7">
    <location>
        <begin position="41"/>
        <end position="260"/>
    </location>
</feature>
<dbReference type="FunFam" id="3.40.50.40:FF:000001">
    <property type="entry name" value="L-asparaginase 1"/>
    <property type="match status" value="1"/>
</dbReference>
<dbReference type="InterPro" id="IPR006034">
    <property type="entry name" value="Asparaginase/glutaminase-like"/>
</dbReference>
<dbReference type="Pfam" id="PF17763">
    <property type="entry name" value="Asparaginase_C"/>
    <property type="match status" value="1"/>
</dbReference>
<protein>
    <recommendedName>
        <fullName evidence="1">asparaginase</fullName>
        <ecNumber evidence="1">3.5.1.1</ecNumber>
    </recommendedName>
</protein>
<dbReference type="EC" id="3.5.1.1" evidence="1"/>
<feature type="domain" description="Asparaginase/glutaminase C-terminal" evidence="8">
    <location>
        <begin position="280"/>
        <end position="395"/>
    </location>
</feature>
<dbReference type="EMBL" id="ML996690">
    <property type="protein sequence ID" value="KAF2403131.1"/>
    <property type="molecule type" value="Genomic_DNA"/>
</dbReference>
<dbReference type="InterPro" id="IPR002110">
    <property type="entry name" value="Ankyrin_rpt"/>
</dbReference>
<dbReference type="Proteomes" id="UP000799640">
    <property type="component" value="Unassembled WGS sequence"/>
</dbReference>
<dbReference type="InterPro" id="IPR027474">
    <property type="entry name" value="L-asparaginase_N"/>
</dbReference>
<dbReference type="AlphaFoldDB" id="A0A6G1I4M3"/>
<reference evidence="9" key="1">
    <citation type="journal article" date="2020" name="Stud. Mycol.">
        <title>101 Dothideomycetes genomes: a test case for predicting lifestyles and emergence of pathogens.</title>
        <authorList>
            <person name="Haridas S."/>
            <person name="Albert R."/>
            <person name="Binder M."/>
            <person name="Bloem J."/>
            <person name="Labutti K."/>
            <person name="Salamov A."/>
            <person name="Andreopoulos B."/>
            <person name="Baker S."/>
            <person name="Barry K."/>
            <person name="Bills G."/>
            <person name="Bluhm B."/>
            <person name="Cannon C."/>
            <person name="Castanera R."/>
            <person name="Culley D."/>
            <person name="Daum C."/>
            <person name="Ezra D."/>
            <person name="Gonzalez J."/>
            <person name="Henrissat B."/>
            <person name="Kuo A."/>
            <person name="Liang C."/>
            <person name="Lipzen A."/>
            <person name="Lutzoni F."/>
            <person name="Magnuson J."/>
            <person name="Mondo S."/>
            <person name="Nolan M."/>
            <person name="Ohm R."/>
            <person name="Pangilinan J."/>
            <person name="Park H.-J."/>
            <person name="Ramirez L."/>
            <person name="Alfaro M."/>
            <person name="Sun H."/>
            <person name="Tritt A."/>
            <person name="Yoshinaga Y."/>
            <person name="Zwiers L.-H."/>
            <person name="Turgeon B."/>
            <person name="Goodwin S."/>
            <person name="Spatafora J."/>
            <person name="Crous P."/>
            <person name="Grigoriev I."/>
        </authorList>
    </citation>
    <scope>NUCLEOTIDE SEQUENCE</scope>
    <source>
        <strain evidence="9">CBS 262.69</strain>
    </source>
</reference>
<evidence type="ECO:0000313" key="10">
    <source>
        <dbReference type="Proteomes" id="UP000799640"/>
    </source>
</evidence>
<name>A0A6G1I4M3_9PEZI</name>
<dbReference type="SFLD" id="SFLDS00057">
    <property type="entry name" value="Glutaminase/Asparaginase"/>
    <property type="match status" value="1"/>
</dbReference>
<keyword evidence="2" id="KW-0677">Repeat</keyword>
<dbReference type="FunFam" id="3.40.50.1170:FF:000003">
    <property type="entry name" value="60 kDa lysophospholipase"/>
    <property type="match status" value="1"/>
</dbReference>
<sequence>MATPVSASPSAPGSAPHTRAPSVVLPEYSVLPPNFDFPESRVLIIITGGTICMQRSVDGYVPATNFLKFGLAPRPDFNDGSYPDPLEVVLDNAGTRKAVQSLRTPASAYDRRVRYAVHEFETLLDSSSIDARGWDLIAETVARNYRLYDGFVVLHGTDSLAYTSSALSFMLRNLGKPVILTGSQAPMVELQNDATDNLLGALVVAGHFMLPEVCLFFNGTLFRGNRATKVSADSYAAFASPNFPPLATISSRKTQVQWHLIHRPTSLAEFAVHTKLDTAHVACLRIFPGIKPEMVDAVLRLPDLKGLVLESFGAGNTPGGPDGALVRVLAEAVARGIVIVNITQCLAGSVSPLYAPATVLGRAGVVFGGDMTSEAALTKLSYLLSRDGSPEDVARDMGISIAGEVSESRPTAFAHPGLEGGTGALTPQVETLTALGYAVREGDERGVERLVKAEGRWLLNDADYSGNTPVHFAATGPNPSILRSFLKAGASVHLRNRGGRTPLFLAAAAGLVDNVRLLREAGAHLHGGEIRAARSARDEDGNRGVWEVAGLEG</sequence>
<dbReference type="PROSITE" id="PS51732">
    <property type="entry name" value="ASN_GLN_ASE_3"/>
    <property type="match status" value="1"/>
</dbReference>
<dbReference type="PANTHER" id="PTHR11707">
    <property type="entry name" value="L-ASPARAGINASE"/>
    <property type="match status" value="1"/>
</dbReference>
<dbReference type="InterPro" id="IPR036770">
    <property type="entry name" value="Ankyrin_rpt-contain_sf"/>
</dbReference>
<dbReference type="Pfam" id="PF00710">
    <property type="entry name" value="Asparaginase"/>
    <property type="match status" value="1"/>
</dbReference>
<dbReference type="SMART" id="SM00870">
    <property type="entry name" value="Asparaginase"/>
    <property type="match status" value="1"/>
</dbReference>
<dbReference type="InterPro" id="IPR037152">
    <property type="entry name" value="L-asparaginase_N_sf"/>
</dbReference>
<evidence type="ECO:0000256" key="3">
    <source>
        <dbReference type="ARBA" id="ARBA00022801"/>
    </source>
</evidence>
<dbReference type="SMART" id="SM00248">
    <property type="entry name" value="ANK"/>
    <property type="match status" value="3"/>
</dbReference>
<comment type="similarity">
    <text evidence="5">In the N-terminal section; belongs to the asparaginase 1 family.</text>
</comment>
<evidence type="ECO:0000259" key="7">
    <source>
        <dbReference type="Pfam" id="PF00710"/>
    </source>
</evidence>
<accession>A0A6G1I4M3</accession>
<gene>
    <name evidence="9" type="ORF">EJ06DRAFT_573507</name>
</gene>
<evidence type="ECO:0000259" key="8">
    <source>
        <dbReference type="Pfam" id="PF17763"/>
    </source>
</evidence>
<dbReference type="SUPFAM" id="SSF53774">
    <property type="entry name" value="Glutaminase/Asparaginase"/>
    <property type="match status" value="1"/>
</dbReference>
<dbReference type="InterPro" id="IPR040919">
    <property type="entry name" value="Asparaginase_C"/>
</dbReference>
<evidence type="ECO:0000256" key="5">
    <source>
        <dbReference type="ARBA" id="ARBA00061199"/>
    </source>
</evidence>